<dbReference type="Proteomes" id="UP000233551">
    <property type="component" value="Unassembled WGS sequence"/>
</dbReference>
<reference evidence="2" key="2">
    <citation type="submission" date="2017-06" db="EMBL/GenBank/DDBJ databases">
        <title>The pomegranate genome and the genomics of punicalagin biosynthesis.</title>
        <authorList>
            <person name="Xu C."/>
        </authorList>
    </citation>
    <scope>NUCLEOTIDE SEQUENCE [LARGE SCALE GENOMIC DNA]</scope>
    <source>
        <tissue evidence="2">Fresh leaf</tissue>
    </source>
</reference>
<evidence type="ECO:0000313" key="4">
    <source>
        <dbReference type="Proteomes" id="UP000197138"/>
    </source>
</evidence>
<comment type="caution">
    <text evidence="2">The sequence shown here is derived from an EMBL/GenBank/DDBJ whole genome shotgun (WGS) entry which is preliminary data.</text>
</comment>
<proteinExistence type="predicted"/>
<dbReference type="EMBL" id="MTKT01005809">
    <property type="protein sequence ID" value="OWM64511.1"/>
    <property type="molecule type" value="Genomic_DNA"/>
</dbReference>
<evidence type="ECO:0000313" key="3">
    <source>
        <dbReference type="EMBL" id="PKI43207.1"/>
    </source>
</evidence>
<protein>
    <submittedName>
        <fullName evidence="2">Uncharacterized protein</fullName>
    </submittedName>
</protein>
<dbReference type="Proteomes" id="UP000197138">
    <property type="component" value="Unassembled WGS sequence"/>
</dbReference>
<organism evidence="2 4">
    <name type="scientific">Punica granatum</name>
    <name type="common">Pomegranate</name>
    <dbReference type="NCBI Taxonomy" id="22663"/>
    <lineage>
        <taxon>Eukaryota</taxon>
        <taxon>Viridiplantae</taxon>
        <taxon>Streptophyta</taxon>
        <taxon>Embryophyta</taxon>
        <taxon>Tracheophyta</taxon>
        <taxon>Spermatophyta</taxon>
        <taxon>Magnoliopsida</taxon>
        <taxon>eudicotyledons</taxon>
        <taxon>Gunneridae</taxon>
        <taxon>Pentapetalae</taxon>
        <taxon>rosids</taxon>
        <taxon>malvids</taxon>
        <taxon>Myrtales</taxon>
        <taxon>Lythraceae</taxon>
        <taxon>Punica</taxon>
    </lineage>
</organism>
<name>A0A218VWZ6_PUNGR</name>
<gene>
    <name evidence="2" type="ORF">CDL15_Pgr020478</name>
    <name evidence="3" type="ORF">CRG98_036404</name>
</gene>
<feature type="region of interest" description="Disordered" evidence="1">
    <location>
        <begin position="19"/>
        <end position="61"/>
    </location>
</feature>
<evidence type="ECO:0000313" key="2">
    <source>
        <dbReference type="EMBL" id="OWM64511.1"/>
    </source>
</evidence>
<evidence type="ECO:0000256" key="1">
    <source>
        <dbReference type="SAM" id="MobiDB-lite"/>
    </source>
</evidence>
<keyword evidence="5" id="KW-1185">Reference proteome</keyword>
<reference evidence="3 5" key="3">
    <citation type="submission" date="2017-11" db="EMBL/GenBank/DDBJ databases">
        <title>De-novo sequencing of pomegranate (Punica granatum L.) genome.</title>
        <authorList>
            <person name="Akparov Z."/>
            <person name="Amiraslanov A."/>
            <person name="Hajiyeva S."/>
            <person name="Abbasov M."/>
            <person name="Kaur K."/>
            <person name="Hamwieh A."/>
            <person name="Solovyev V."/>
            <person name="Salamov A."/>
            <person name="Braich B."/>
            <person name="Kosarev P."/>
            <person name="Mahmoud A."/>
            <person name="Hajiyev E."/>
            <person name="Babayeva S."/>
            <person name="Izzatullayeva V."/>
            <person name="Mammadov A."/>
            <person name="Mammadov A."/>
            <person name="Sharifova S."/>
            <person name="Ojaghi J."/>
            <person name="Eynullazada K."/>
            <person name="Bayramov B."/>
            <person name="Abdulazimova A."/>
            <person name="Shahmuradov I."/>
        </authorList>
    </citation>
    <scope>NUCLEOTIDE SEQUENCE [LARGE SCALE GENOMIC DNA]</scope>
    <source>
        <strain evidence="3">AG2017</strain>
        <strain evidence="5">cv. AG2017</strain>
        <tissue evidence="3">Leaf</tissue>
    </source>
</reference>
<dbReference type="EMBL" id="PGOL01003077">
    <property type="protein sequence ID" value="PKI43207.1"/>
    <property type="molecule type" value="Genomic_DNA"/>
</dbReference>
<reference evidence="4" key="1">
    <citation type="journal article" date="2017" name="Plant J.">
        <title>The pomegranate (Punica granatum L.) genome and the genomics of punicalagin biosynthesis.</title>
        <authorList>
            <person name="Qin G."/>
            <person name="Xu C."/>
            <person name="Ming R."/>
            <person name="Tang H."/>
            <person name="Guyot R."/>
            <person name="Kramer E.M."/>
            <person name="Hu Y."/>
            <person name="Yi X."/>
            <person name="Qi Y."/>
            <person name="Xu X."/>
            <person name="Gao Z."/>
            <person name="Pan H."/>
            <person name="Jian J."/>
            <person name="Tian Y."/>
            <person name="Yue Z."/>
            <person name="Xu Y."/>
        </authorList>
    </citation>
    <scope>NUCLEOTIDE SEQUENCE [LARGE SCALE GENOMIC DNA]</scope>
    <source>
        <strain evidence="4">cv. Dabenzi</strain>
    </source>
</reference>
<dbReference type="AlphaFoldDB" id="A0A218VWZ6"/>
<evidence type="ECO:0000313" key="5">
    <source>
        <dbReference type="Proteomes" id="UP000233551"/>
    </source>
</evidence>
<accession>A0A218VWZ6</accession>
<feature type="compositionally biased region" description="Basic and acidic residues" evidence="1">
    <location>
        <begin position="26"/>
        <end position="46"/>
    </location>
</feature>
<sequence length="161" mass="17824">MRRRLLTIRGEEAVARLPRKGVGEGCGRRKSVEREEPRSTVVKEKQEEEEEEDPPIASAAEQQSVCISNSTMCSGTIDGDGGCLMMARAMPELEGFEMTVDLSFRVILRRSSQEKYLQVTTNTLFNHKSSCGRDKGPWYDSCTTVANIKACSPQKCIATAS</sequence>